<gene>
    <name evidence="1" type="ORF">LTR37_007280</name>
</gene>
<proteinExistence type="predicted"/>
<dbReference type="EMBL" id="JAUTXU010000050">
    <property type="protein sequence ID" value="KAK3715313.1"/>
    <property type="molecule type" value="Genomic_DNA"/>
</dbReference>
<organism evidence="1 2">
    <name type="scientific">Vermiconidia calcicola</name>
    <dbReference type="NCBI Taxonomy" id="1690605"/>
    <lineage>
        <taxon>Eukaryota</taxon>
        <taxon>Fungi</taxon>
        <taxon>Dikarya</taxon>
        <taxon>Ascomycota</taxon>
        <taxon>Pezizomycotina</taxon>
        <taxon>Dothideomycetes</taxon>
        <taxon>Dothideomycetidae</taxon>
        <taxon>Mycosphaerellales</taxon>
        <taxon>Extremaceae</taxon>
        <taxon>Vermiconidia</taxon>
    </lineage>
</organism>
<reference evidence="1" key="1">
    <citation type="submission" date="2023-07" db="EMBL/GenBank/DDBJ databases">
        <title>Black Yeasts Isolated from many extreme environments.</title>
        <authorList>
            <person name="Coleine C."/>
            <person name="Stajich J.E."/>
            <person name="Selbmann L."/>
        </authorList>
    </citation>
    <scope>NUCLEOTIDE SEQUENCE</scope>
    <source>
        <strain evidence="1">CCFEE 5714</strain>
    </source>
</reference>
<accession>A0ACC3NE48</accession>
<evidence type="ECO:0000313" key="1">
    <source>
        <dbReference type="EMBL" id="KAK3715313.1"/>
    </source>
</evidence>
<keyword evidence="2" id="KW-1185">Reference proteome</keyword>
<dbReference type="Proteomes" id="UP001281147">
    <property type="component" value="Unassembled WGS sequence"/>
</dbReference>
<sequence>MGLWDGRSESYSAGYGRSSQQRRTHSPARSTRSTHSSTSKGYYARPSNTRSHSSGVFGGSSRGLYDTGSSRSGGGIFGFGSGGGSSYYKRSPRQGYISYLYNKLRRMLKELMYYAKRHPLKAFFAIVVPLLSAGGAVHGLMRQFGIRVPMMDGGSRRGGGGYYGSSGYGGNRGGGGGLMENAGGLFQIAKAFM</sequence>
<comment type="caution">
    <text evidence="1">The sequence shown here is derived from an EMBL/GenBank/DDBJ whole genome shotgun (WGS) entry which is preliminary data.</text>
</comment>
<evidence type="ECO:0000313" key="2">
    <source>
        <dbReference type="Proteomes" id="UP001281147"/>
    </source>
</evidence>
<name>A0ACC3NE48_9PEZI</name>
<protein>
    <submittedName>
        <fullName evidence="1">Uncharacterized protein</fullName>
    </submittedName>
</protein>